<feature type="region of interest" description="Disordered" evidence="1">
    <location>
        <begin position="1"/>
        <end position="24"/>
    </location>
</feature>
<dbReference type="EMBL" id="JARKIB010000304">
    <property type="protein sequence ID" value="KAJ7715619.1"/>
    <property type="molecule type" value="Genomic_DNA"/>
</dbReference>
<dbReference type="Proteomes" id="UP001215598">
    <property type="component" value="Unassembled WGS sequence"/>
</dbReference>
<accession>A0AAD7HA08</accession>
<gene>
    <name evidence="2" type="ORF">B0H16DRAFT_1477234</name>
</gene>
<protein>
    <submittedName>
        <fullName evidence="2">Uncharacterized protein</fullName>
    </submittedName>
</protein>
<name>A0AAD7HA08_9AGAR</name>
<feature type="region of interest" description="Disordered" evidence="1">
    <location>
        <begin position="617"/>
        <end position="636"/>
    </location>
</feature>
<comment type="caution">
    <text evidence="2">The sequence shown here is derived from an EMBL/GenBank/DDBJ whole genome shotgun (WGS) entry which is preliminary data.</text>
</comment>
<evidence type="ECO:0000256" key="1">
    <source>
        <dbReference type="SAM" id="MobiDB-lite"/>
    </source>
</evidence>
<organism evidence="2 3">
    <name type="scientific">Mycena metata</name>
    <dbReference type="NCBI Taxonomy" id="1033252"/>
    <lineage>
        <taxon>Eukaryota</taxon>
        <taxon>Fungi</taxon>
        <taxon>Dikarya</taxon>
        <taxon>Basidiomycota</taxon>
        <taxon>Agaricomycotina</taxon>
        <taxon>Agaricomycetes</taxon>
        <taxon>Agaricomycetidae</taxon>
        <taxon>Agaricales</taxon>
        <taxon>Marasmiineae</taxon>
        <taxon>Mycenaceae</taxon>
        <taxon>Mycena</taxon>
    </lineage>
</organism>
<evidence type="ECO:0000313" key="2">
    <source>
        <dbReference type="EMBL" id="KAJ7715619.1"/>
    </source>
</evidence>
<proteinExistence type="predicted"/>
<feature type="compositionally biased region" description="Acidic residues" evidence="1">
    <location>
        <begin position="246"/>
        <end position="263"/>
    </location>
</feature>
<feature type="region of interest" description="Disordered" evidence="1">
    <location>
        <begin position="240"/>
        <end position="276"/>
    </location>
</feature>
<feature type="region of interest" description="Disordered" evidence="1">
    <location>
        <begin position="642"/>
        <end position="668"/>
    </location>
</feature>
<reference evidence="2" key="1">
    <citation type="submission" date="2023-03" db="EMBL/GenBank/DDBJ databases">
        <title>Massive genome expansion in bonnet fungi (Mycena s.s.) driven by repeated elements and novel gene families across ecological guilds.</title>
        <authorList>
            <consortium name="Lawrence Berkeley National Laboratory"/>
            <person name="Harder C.B."/>
            <person name="Miyauchi S."/>
            <person name="Viragh M."/>
            <person name="Kuo A."/>
            <person name="Thoen E."/>
            <person name="Andreopoulos B."/>
            <person name="Lu D."/>
            <person name="Skrede I."/>
            <person name="Drula E."/>
            <person name="Henrissat B."/>
            <person name="Morin E."/>
            <person name="Kohler A."/>
            <person name="Barry K."/>
            <person name="LaButti K."/>
            <person name="Morin E."/>
            <person name="Salamov A."/>
            <person name="Lipzen A."/>
            <person name="Mereny Z."/>
            <person name="Hegedus B."/>
            <person name="Baldrian P."/>
            <person name="Stursova M."/>
            <person name="Weitz H."/>
            <person name="Taylor A."/>
            <person name="Grigoriev I.V."/>
            <person name="Nagy L.G."/>
            <person name="Martin F."/>
            <person name="Kauserud H."/>
        </authorList>
    </citation>
    <scope>NUCLEOTIDE SEQUENCE</scope>
    <source>
        <strain evidence="2">CBHHK182m</strain>
    </source>
</reference>
<evidence type="ECO:0000313" key="3">
    <source>
        <dbReference type="Proteomes" id="UP001215598"/>
    </source>
</evidence>
<feature type="region of interest" description="Disordered" evidence="1">
    <location>
        <begin position="412"/>
        <end position="432"/>
    </location>
</feature>
<dbReference type="AlphaFoldDB" id="A0AAD7HA08"/>
<keyword evidence="3" id="KW-1185">Reference proteome</keyword>
<sequence>MTILRREGLRGAEKGGKRRGERAHRECTAALNSYETEVDARAHGSRCKLHVHGDSNGSVLVIVTVAAATIMASVNTGQNPHHKYPIPLSPEVITPDSVSWIKPPPIFEVTGQGKWEKWVQYEDSTINPPTMYIRKRAARWKPTSKHSLWYDRSNRRQLYLRVDFQVPPGVVEVETFGCPAPRDFYCEWEQSEGGRQLRRRHASDWMYRDRLCSPLDANRVPTRPAADSLLLKKVTAAAPPVQPYYSDDEDEDEGGDYSDDEDPPPAVHMEPTEARMEVDCASCSPIGRALAEKERGGGLVAERGLEPAGLYSKIPTPAVSVALAREGAIEADGPDASKGDMVIDREQDEDTVSLGSESGGELTGLHSHSRILIMTPAVSVALAREGRMEADGSDSSKGHMVIGRERDEDMVSLGSESGDELTEETPPSRVFNVGSLADSVGASELRSSTTPGNIPPMEGTHRQKVLRALLVPCRAAHNLALALAPCPTAHTLVVDGPARAPHRAAHAQALHSAAHDLAPHRAAHDLGLGLAPRRAAEALIAGGPAPRLSLAPPVANLPRDPRHVANAPVRRNDADAPLCNAPARHNDVSGPRLGEKELVRPAAHPPPTVARRFIEAPTASTSSPTAPPPTSIVHAPAQHPNLPALVRPAPAPSPFSGPPNLLTLPRPAPGTSTLHALADGSFIRIPSLLRPSAAPPKKRRRQ</sequence>
<feature type="compositionally biased region" description="Basic and acidic residues" evidence="1">
    <location>
        <begin position="1"/>
        <end position="15"/>
    </location>
</feature>